<organism evidence="1 2">
    <name type="scientific">Striga asiatica</name>
    <name type="common">Asiatic witchweed</name>
    <name type="synonym">Buchnera asiatica</name>
    <dbReference type="NCBI Taxonomy" id="4170"/>
    <lineage>
        <taxon>Eukaryota</taxon>
        <taxon>Viridiplantae</taxon>
        <taxon>Streptophyta</taxon>
        <taxon>Embryophyta</taxon>
        <taxon>Tracheophyta</taxon>
        <taxon>Spermatophyta</taxon>
        <taxon>Magnoliopsida</taxon>
        <taxon>eudicotyledons</taxon>
        <taxon>Gunneridae</taxon>
        <taxon>Pentapetalae</taxon>
        <taxon>asterids</taxon>
        <taxon>lamiids</taxon>
        <taxon>Lamiales</taxon>
        <taxon>Orobanchaceae</taxon>
        <taxon>Buchnereae</taxon>
        <taxon>Striga</taxon>
    </lineage>
</organism>
<accession>A0A5A7NXI5</accession>
<dbReference type="EMBL" id="BKCP01000002">
    <property type="protein sequence ID" value="GER25225.1"/>
    <property type="molecule type" value="Genomic_DNA"/>
</dbReference>
<proteinExistence type="predicted"/>
<evidence type="ECO:0000313" key="1">
    <source>
        <dbReference type="EMBL" id="GER25225.1"/>
    </source>
</evidence>
<name>A0A5A7NXI5_STRAF</name>
<reference evidence="2" key="1">
    <citation type="journal article" date="2019" name="Curr. Biol.">
        <title>Genome Sequence of Striga asiatica Provides Insight into the Evolution of Plant Parasitism.</title>
        <authorList>
            <person name="Yoshida S."/>
            <person name="Kim S."/>
            <person name="Wafula E.K."/>
            <person name="Tanskanen J."/>
            <person name="Kim Y.M."/>
            <person name="Honaas L."/>
            <person name="Yang Z."/>
            <person name="Spallek T."/>
            <person name="Conn C.E."/>
            <person name="Ichihashi Y."/>
            <person name="Cheong K."/>
            <person name="Cui S."/>
            <person name="Der J.P."/>
            <person name="Gundlach H."/>
            <person name="Jiao Y."/>
            <person name="Hori C."/>
            <person name="Ishida J.K."/>
            <person name="Kasahara H."/>
            <person name="Kiba T."/>
            <person name="Kim M.S."/>
            <person name="Koo N."/>
            <person name="Laohavisit A."/>
            <person name="Lee Y.H."/>
            <person name="Lumba S."/>
            <person name="McCourt P."/>
            <person name="Mortimer J.C."/>
            <person name="Mutuku J.M."/>
            <person name="Nomura T."/>
            <person name="Sasaki-Sekimoto Y."/>
            <person name="Seto Y."/>
            <person name="Wang Y."/>
            <person name="Wakatake T."/>
            <person name="Sakakibara H."/>
            <person name="Demura T."/>
            <person name="Yamaguchi S."/>
            <person name="Yoneyama K."/>
            <person name="Manabe R.I."/>
            <person name="Nelson D.C."/>
            <person name="Schulman A.H."/>
            <person name="Timko M.P."/>
            <person name="dePamphilis C.W."/>
            <person name="Choi D."/>
            <person name="Shirasu K."/>
        </authorList>
    </citation>
    <scope>NUCLEOTIDE SEQUENCE [LARGE SCALE GENOMIC DNA]</scope>
    <source>
        <strain evidence="2">cv. UVA1</strain>
    </source>
</reference>
<keyword evidence="2" id="KW-1185">Reference proteome</keyword>
<dbReference type="AlphaFoldDB" id="A0A5A7NXI5"/>
<gene>
    <name evidence="1" type="ORF">STAS_00800</name>
</gene>
<sequence>MREKELVYGALNEWLEFNSLVLTETVGYIGNLMTNQTLEENIFKRVGHLCIIVRAHIYSRGKVGFGGVAEREGNMLQDLSASRAFVGDSVEAILAYLRWVLEKVVLLGWKELMCCLDVKDIAQHLT</sequence>
<comment type="caution">
    <text evidence="1">The sequence shown here is derived from an EMBL/GenBank/DDBJ whole genome shotgun (WGS) entry which is preliminary data.</text>
</comment>
<evidence type="ECO:0000313" key="2">
    <source>
        <dbReference type="Proteomes" id="UP000325081"/>
    </source>
</evidence>
<protein>
    <submittedName>
        <fullName evidence="1">Pentatricopeptide repeat (PPR) superfamily protein</fullName>
    </submittedName>
</protein>
<dbReference type="Proteomes" id="UP000325081">
    <property type="component" value="Unassembled WGS sequence"/>
</dbReference>